<proteinExistence type="predicted"/>
<sequence length="123" mass="14581">MVTVNSADPLEYGYQYKARLHVSDIPIYRVDLWGWRCKVEYQLRLSGVLCGWEESEEPNTVYMYYQLYREENITHGGVFEWVMFVYDHISCLSRVQLGYEPEAIPAYIRAWTGFFNSLKLVMS</sequence>
<protein>
    <submittedName>
        <fullName evidence="1">Uncharacterized protein</fullName>
    </submittedName>
</protein>
<comment type="caution">
    <text evidence="1">The sequence shown here is derived from an EMBL/GenBank/DDBJ whole genome shotgun (WGS) entry which is preliminary data.</text>
</comment>
<name>X1HHQ3_9ZZZZ</name>
<accession>X1HHQ3</accession>
<dbReference type="AlphaFoldDB" id="X1HHQ3"/>
<reference evidence="1" key="1">
    <citation type="journal article" date="2014" name="Front. Microbiol.">
        <title>High frequency of phylogenetically diverse reductive dehalogenase-homologous genes in deep subseafloor sedimentary metagenomes.</title>
        <authorList>
            <person name="Kawai M."/>
            <person name="Futagami T."/>
            <person name="Toyoda A."/>
            <person name="Takaki Y."/>
            <person name="Nishi S."/>
            <person name="Hori S."/>
            <person name="Arai W."/>
            <person name="Tsubouchi T."/>
            <person name="Morono Y."/>
            <person name="Uchiyama I."/>
            <person name="Ito T."/>
            <person name="Fujiyama A."/>
            <person name="Inagaki F."/>
            <person name="Takami H."/>
        </authorList>
    </citation>
    <scope>NUCLEOTIDE SEQUENCE</scope>
    <source>
        <strain evidence="1">Expedition CK06-06</strain>
    </source>
</reference>
<evidence type="ECO:0000313" key="1">
    <source>
        <dbReference type="EMBL" id="GAH69701.1"/>
    </source>
</evidence>
<dbReference type="EMBL" id="BARU01028360">
    <property type="protein sequence ID" value="GAH69701.1"/>
    <property type="molecule type" value="Genomic_DNA"/>
</dbReference>
<organism evidence="1">
    <name type="scientific">marine sediment metagenome</name>
    <dbReference type="NCBI Taxonomy" id="412755"/>
    <lineage>
        <taxon>unclassified sequences</taxon>
        <taxon>metagenomes</taxon>
        <taxon>ecological metagenomes</taxon>
    </lineage>
</organism>
<gene>
    <name evidence="1" type="ORF">S03H2_45273</name>
</gene>
<feature type="non-terminal residue" evidence="1">
    <location>
        <position position="123"/>
    </location>
</feature>